<dbReference type="RefSeq" id="WP_072286970.1">
    <property type="nucleotide sequence ID" value="NZ_CP015455.1"/>
</dbReference>
<dbReference type="PANTHER" id="PTHR36304:SF4">
    <property type="entry name" value="DUF4388 DOMAIN-CONTAINING PROTEIN"/>
    <property type="match status" value="1"/>
</dbReference>
<dbReference type="STRING" id="29542.A6070_02855"/>
<feature type="domain" description="Roadblock/LAMTOR2" evidence="1">
    <location>
        <begin position="145"/>
        <end position="234"/>
    </location>
</feature>
<sequence>MTASDSLTLAGGSDDKSLHGDLSVTTISDLLQFLAASSRSGAIRVMRDPENDEGMIYFAKGEILSARAGEKTGLDGIAALLDWKRGTFYYLPGIAPLETTIGLPVQHAILEAIVRLDNRGGDSVHNYASASEEGSTSMEQTTRESTDVMNDLLTIPGIDAVVVVGRDGFVIESAGSSARINIDELGASLAHAINGIEEMGSELNISCYQDMFIEYGRAVIMCRPVGDAVAAIVTPDASSLGIIRHKTKKLFQELGLSF</sequence>
<dbReference type="PANTHER" id="PTHR36304">
    <property type="entry name" value="DOMAIN GTPASE-ACTIVATING PROTEIN, PUTATIVE-RELATED-RELATED"/>
    <property type="match status" value="1"/>
</dbReference>
<dbReference type="Pfam" id="PF03259">
    <property type="entry name" value="Robl_LC7"/>
    <property type="match status" value="1"/>
</dbReference>
<dbReference type="EMBL" id="CP015518">
    <property type="protein sequence ID" value="APG25121.1"/>
    <property type="molecule type" value="Genomic_DNA"/>
</dbReference>
<reference evidence="2 3" key="1">
    <citation type="journal article" date="2017" name="Genome Announc.">
        <title>Complete Genome Sequences of Two Acetylene-Fermenting Pelobacter acetylenicus Strains.</title>
        <authorList>
            <person name="Sutton J.M."/>
            <person name="Baesman S.M."/>
            <person name="Fierst J.L."/>
            <person name="Poret-Peterson A.T."/>
            <person name="Oremland R.S."/>
            <person name="Dunlap D.S."/>
            <person name="Akob D.M."/>
        </authorList>
    </citation>
    <scope>NUCLEOTIDE SEQUENCE [LARGE SCALE GENOMIC DNA]</scope>
    <source>
        <strain evidence="2 3">DSM 3247</strain>
    </source>
</reference>
<dbReference type="Proteomes" id="UP000182264">
    <property type="component" value="Chromosome"/>
</dbReference>
<organism evidence="2 3">
    <name type="scientific">Syntrophotalea acetylenica</name>
    <name type="common">Pelobacter acetylenicus</name>
    <dbReference type="NCBI Taxonomy" id="29542"/>
    <lineage>
        <taxon>Bacteria</taxon>
        <taxon>Pseudomonadati</taxon>
        <taxon>Thermodesulfobacteriota</taxon>
        <taxon>Desulfuromonadia</taxon>
        <taxon>Desulfuromonadales</taxon>
        <taxon>Syntrophotaleaceae</taxon>
        <taxon>Syntrophotalea</taxon>
    </lineage>
</organism>
<gene>
    <name evidence="2" type="ORF">A7E75_08880</name>
</gene>
<dbReference type="Pfam" id="PF14332">
    <property type="entry name" value="DUF4388"/>
    <property type="match status" value="1"/>
</dbReference>
<protein>
    <submittedName>
        <fullName evidence="2">Dynein regulation protein LC7</fullName>
    </submittedName>
</protein>
<evidence type="ECO:0000313" key="2">
    <source>
        <dbReference type="EMBL" id="APG25121.1"/>
    </source>
</evidence>
<dbReference type="InterPro" id="IPR025497">
    <property type="entry name" value="PatA-like_N"/>
</dbReference>
<dbReference type="SUPFAM" id="SSF103196">
    <property type="entry name" value="Roadblock/LC7 domain"/>
    <property type="match status" value="1"/>
</dbReference>
<keyword evidence="3" id="KW-1185">Reference proteome</keyword>
<dbReference type="SMART" id="SM00960">
    <property type="entry name" value="Robl_LC7"/>
    <property type="match status" value="1"/>
</dbReference>
<dbReference type="KEGG" id="pace:A6070_02855"/>
<evidence type="ECO:0000313" key="3">
    <source>
        <dbReference type="Proteomes" id="UP000182264"/>
    </source>
</evidence>
<dbReference type="Gene3D" id="3.30.450.30">
    <property type="entry name" value="Dynein light chain 2a, cytoplasmic"/>
    <property type="match status" value="1"/>
</dbReference>
<accession>A0A1L3GGP1</accession>
<dbReference type="OrthoDB" id="5386960at2"/>
<proteinExistence type="predicted"/>
<evidence type="ECO:0000259" key="1">
    <source>
        <dbReference type="SMART" id="SM00960"/>
    </source>
</evidence>
<name>A0A1L3GGP1_SYNAC</name>
<dbReference type="InterPro" id="IPR004942">
    <property type="entry name" value="Roadblock/LAMTOR2_dom"/>
</dbReference>
<dbReference type="AlphaFoldDB" id="A0A1L3GGP1"/>